<feature type="repeat" description="WD" evidence="9">
    <location>
        <begin position="98"/>
        <end position="139"/>
    </location>
</feature>
<dbReference type="PANTHER" id="PTHR44019:SF1">
    <property type="entry name" value="POC1 CENTRIOLAR PROTEIN HOMOLOG B"/>
    <property type="match status" value="1"/>
</dbReference>
<comment type="caution">
    <text evidence="12">The sequence shown here is derived from an EMBL/GenBank/DDBJ whole genome shotgun (WGS) entry which is preliminary data.</text>
</comment>
<feature type="region of interest" description="Disordered" evidence="11">
    <location>
        <begin position="368"/>
        <end position="403"/>
    </location>
</feature>
<evidence type="ECO:0000256" key="5">
    <source>
        <dbReference type="ARBA" id="ARBA00023054"/>
    </source>
</evidence>
<sequence length="562" mass="61163">MASVLEDPSLERHFKGHKGAVTCADFSPNNNQLVTGSVDANLMIWNLNPKAKALRFVGHRDAITSVQFSPCGDLVVSASNDKTVRLWTPRFNGESTVFKAHTAPVRSVSFSHNGQRLVTASDDKSLKVWSVHRQRFLFSLNQHTNWVRCARFSPDGRLIVSSGDDKTVRLWDTNTRQCINTFTDCGGAVTFVDFNASGTCIASTGSNNTLKIWDIRTNKLLQHYQVHSAGINCFSFHPSSNYLISASSDGTVKILDLLEGRLIYTLHGHKGPVLTVTFSRRGDVFASGGSDSQVLLWRTNFDVFNYKEVLKGHRRRLNPDPSPHVGDIFPRNPHLHTAPSSSIQISPTVADTQSADPHIVEVGPVLFPNTQQDRRSHGNGVPRGGASGGSGQASVGSGALPEEEGHTYSRTYALEERSGLPHGFSTTLEHIVQQLDVLTQTVAVLEERLSLTEDKLKECLDNQARIIVQARRMEQQAAENASQDSSAHPAAQPKQDLLDHLCLTAETPKFIISSWKTAAAMKMLRLVWTAGGGVGVHSSGLPYTVAGYTTPPPSSASALGSA</sequence>
<evidence type="ECO:0000313" key="12">
    <source>
        <dbReference type="EMBL" id="KAJ8381851.1"/>
    </source>
</evidence>
<keyword evidence="2" id="KW-0963">Cytoplasm</keyword>
<feature type="compositionally biased region" description="Gly residues" evidence="11">
    <location>
        <begin position="381"/>
        <end position="391"/>
    </location>
</feature>
<dbReference type="InterPro" id="IPR050505">
    <property type="entry name" value="WDR55/POC1"/>
</dbReference>
<dbReference type="OrthoDB" id="10264588at2759"/>
<protein>
    <recommendedName>
        <fullName evidence="8">POC1 centriolar protein homolog B</fullName>
    </recommendedName>
</protein>
<dbReference type="PANTHER" id="PTHR44019">
    <property type="entry name" value="WD REPEAT-CONTAINING PROTEIN 55"/>
    <property type="match status" value="1"/>
</dbReference>
<feature type="repeat" description="WD" evidence="9">
    <location>
        <begin position="266"/>
        <end position="297"/>
    </location>
</feature>
<dbReference type="SUPFAM" id="SSF50978">
    <property type="entry name" value="WD40 repeat-like"/>
    <property type="match status" value="1"/>
</dbReference>
<dbReference type="Pfam" id="PF00400">
    <property type="entry name" value="WD40"/>
    <property type="match status" value="7"/>
</dbReference>
<dbReference type="CDD" id="cd00200">
    <property type="entry name" value="WD40"/>
    <property type="match status" value="1"/>
</dbReference>
<evidence type="ECO:0000256" key="6">
    <source>
        <dbReference type="ARBA" id="ARBA00023212"/>
    </source>
</evidence>
<dbReference type="InterPro" id="IPR015943">
    <property type="entry name" value="WD40/YVTN_repeat-like_dom_sf"/>
</dbReference>
<feature type="repeat" description="WD" evidence="9">
    <location>
        <begin position="14"/>
        <end position="48"/>
    </location>
</feature>
<dbReference type="AlphaFoldDB" id="A0A9Q1JCP8"/>
<organism evidence="12 13">
    <name type="scientific">Synaphobranchus kaupii</name>
    <name type="common">Kaup's arrowtooth eel</name>
    <dbReference type="NCBI Taxonomy" id="118154"/>
    <lineage>
        <taxon>Eukaryota</taxon>
        <taxon>Metazoa</taxon>
        <taxon>Chordata</taxon>
        <taxon>Craniata</taxon>
        <taxon>Vertebrata</taxon>
        <taxon>Euteleostomi</taxon>
        <taxon>Actinopterygii</taxon>
        <taxon>Neopterygii</taxon>
        <taxon>Teleostei</taxon>
        <taxon>Anguilliformes</taxon>
        <taxon>Synaphobranchidae</taxon>
        <taxon>Synaphobranchus</taxon>
    </lineage>
</organism>
<keyword evidence="3 9" id="KW-0853">WD repeat</keyword>
<dbReference type="GO" id="GO:0060271">
    <property type="term" value="P:cilium assembly"/>
    <property type="evidence" value="ECO:0007669"/>
    <property type="project" value="TreeGrafter"/>
</dbReference>
<keyword evidence="6" id="KW-0206">Cytoskeleton</keyword>
<dbReference type="Proteomes" id="UP001152622">
    <property type="component" value="Chromosome 1"/>
</dbReference>
<gene>
    <name evidence="12" type="ORF">SKAU_G00026290</name>
</gene>
<evidence type="ECO:0000256" key="3">
    <source>
        <dbReference type="ARBA" id="ARBA00022574"/>
    </source>
</evidence>
<feature type="coiled-coil region" evidence="10">
    <location>
        <begin position="428"/>
        <end position="462"/>
    </location>
</feature>
<evidence type="ECO:0000256" key="8">
    <source>
        <dbReference type="ARBA" id="ARBA00039724"/>
    </source>
</evidence>
<keyword evidence="4" id="KW-0677">Repeat</keyword>
<dbReference type="InterPro" id="IPR019775">
    <property type="entry name" value="WD40_repeat_CS"/>
</dbReference>
<dbReference type="PRINTS" id="PR00320">
    <property type="entry name" value="GPROTEINBRPT"/>
</dbReference>
<name>A0A9Q1JCP8_SYNKA</name>
<keyword evidence="13" id="KW-1185">Reference proteome</keyword>
<dbReference type="EMBL" id="JAINUF010000001">
    <property type="protein sequence ID" value="KAJ8381851.1"/>
    <property type="molecule type" value="Genomic_DNA"/>
</dbReference>
<comment type="subcellular location">
    <subcellularLocation>
        <location evidence="1">Cytoplasm</location>
        <location evidence="1">Cytoskeleton</location>
        <location evidence="1">Microtubule organizing center</location>
        <location evidence="1">Centrosome</location>
        <location evidence="1">Centriole</location>
    </subcellularLocation>
</comment>
<evidence type="ECO:0000256" key="11">
    <source>
        <dbReference type="SAM" id="MobiDB-lite"/>
    </source>
</evidence>
<evidence type="ECO:0000256" key="1">
    <source>
        <dbReference type="ARBA" id="ARBA00004114"/>
    </source>
</evidence>
<dbReference type="InterPro" id="IPR001680">
    <property type="entry name" value="WD40_rpt"/>
</dbReference>
<dbReference type="PROSITE" id="PS00678">
    <property type="entry name" value="WD_REPEATS_1"/>
    <property type="match status" value="3"/>
</dbReference>
<comment type="similarity">
    <text evidence="7">Belongs to the WD repeat POC1 family.</text>
</comment>
<evidence type="ECO:0000256" key="4">
    <source>
        <dbReference type="ARBA" id="ARBA00022737"/>
    </source>
</evidence>
<dbReference type="Gene3D" id="2.130.10.10">
    <property type="entry name" value="YVTN repeat-like/Quinoprotein amine dehydrogenase"/>
    <property type="match status" value="2"/>
</dbReference>
<evidence type="ECO:0000313" key="13">
    <source>
        <dbReference type="Proteomes" id="UP001152622"/>
    </source>
</evidence>
<feature type="repeat" description="WD" evidence="9">
    <location>
        <begin position="140"/>
        <end position="181"/>
    </location>
</feature>
<proteinExistence type="inferred from homology"/>
<accession>A0A9Q1JCP8</accession>
<dbReference type="SMART" id="SM00320">
    <property type="entry name" value="WD40"/>
    <property type="match status" value="7"/>
</dbReference>
<dbReference type="InterPro" id="IPR020472">
    <property type="entry name" value="WD40_PAC1"/>
</dbReference>
<evidence type="ECO:0000256" key="2">
    <source>
        <dbReference type="ARBA" id="ARBA00022490"/>
    </source>
</evidence>
<feature type="repeat" description="WD" evidence="9">
    <location>
        <begin position="56"/>
        <end position="87"/>
    </location>
</feature>
<dbReference type="GO" id="GO:0005814">
    <property type="term" value="C:centriole"/>
    <property type="evidence" value="ECO:0007669"/>
    <property type="project" value="UniProtKB-SubCell"/>
</dbReference>
<dbReference type="PROSITE" id="PS50294">
    <property type="entry name" value="WD_REPEATS_REGION"/>
    <property type="match status" value="6"/>
</dbReference>
<keyword evidence="5 10" id="KW-0175">Coiled coil</keyword>
<feature type="repeat" description="WD" evidence="9">
    <location>
        <begin position="182"/>
        <end position="223"/>
    </location>
</feature>
<evidence type="ECO:0000256" key="7">
    <source>
        <dbReference type="ARBA" id="ARBA00037984"/>
    </source>
</evidence>
<dbReference type="InterPro" id="IPR036322">
    <property type="entry name" value="WD40_repeat_dom_sf"/>
</dbReference>
<evidence type="ECO:0000256" key="10">
    <source>
        <dbReference type="SAM" id="Coils"/>
    </source>
</evidence>
<dbReference type="PROSITE" id="PS50082">
    <property type="entry name" value="WD_REPEATS_2"/>
    <property type="match status" value="7"/>
</dbReference>
<dbReference type="GO" id="GO:0036064">
    <property type="term" value="C:ciliary basal body"/>
    <property type="evidence" value="ECO:0007669"/>
    <property type="project" value="TreeGrafter"/>
</dbReference>
<evidence type="ECO:0000256" key="9">
    <source>
        <dbReference type="PROSITE-ProRule" id="PRU00221"/>
    </source>
</evidence>
<reference evidence="12" key="1">
    <citation type="journal article" date="2023" name="Science">
        <title>Genome structures resolve the early diversification of teleost fishes.</title>
        <authorList>
            <person name="Parey E."/>
            <person name="Louis A."/>
            <person name="Montfort J."/>
            <person name="Bouchez O."/>
            <person name="Roques C."/>
            <person name="Iampietro C."/>
            <person name="Lluch J."/>
            <person name="Castinel A."/>
            <person name="Donnadieu C."/>
            <person name="Desvignes T."/>
            <person name="Floi Bucao C."/>
            <person name="Jouanno E."/>
            <person name="Wen M."/>
            <person name="Mejri S."/>
            <person name="Dirks R."/>
            <person name="Jansen H."/>
            <person name="Henkel C."/>
            <person name="Chen W.J."/>
            <person name="Zahm M."/>
            <person name="Cabau C."/>
            <person name="Klopp C."/>
            <person name="Thompson A.W."/>
            <person name="Robinson-Rechavi M."/>
            <person name="Braasch I."/>
            <person name="Lecointre G."/>
            <person name="Bobe J."/>
            <person name="Postlethwait J.H."/>
            <person name="Berthelot C."/>
            <person name="Roest Crollius H."/>
            <person name="Guiguen Y."/>
        </authorList>
    </citation>
    <scope>NUCLEOTIDE SEQUENCE</scope>
    <source>
        <strain evidence="12">WJC10195</strain>
    </source>
</reference>
<feature type="repeat" description="WD" evidence="9">
    <location>
        <begin position="224"/>
        <end position="265"/>
    </location>
</feature>